<dbReference type="PANTHER" id="PTHR30069">
    <property type="entry name" value="TONB-DEPENDENT OUTER MEMBRANE RECEPTOR"/>
    <property type="match status" value="1"/>
</dbReference>
<evidence type="ECO:0000256" key="3">
    <source>
        <dbReference type="ARBA" id="ARBA00022452"/>
    </source>
</evidence>
<dbReference type="InterPro" id="IPR012910">
    <property type="entry name" value="Plug_dom"/>
</dbReference>
<evidence type="ECO:0000256" key="6">
    <source>
        <dbReference type="ARBA" id="ARBA00023136"/>
    </source>
</evidence>
<name>A0A937FDM7_9BACT</name>
<dbReference type="Pfam" id="PF13715">
    <property type="entry name" value="CarbopepD_reg_2"/>
    <property type="match status" value="1"/>
</dbReference>
<dbReference type="SUPFAM" id="SSF49464">
    <property type="entry name" value="Carboxypeptidase regulatory domain-like"/>
    <property type="match status" value="1"/>
</dbReference>
<dbReference type="Gene3D" id="2.40.170.20">
    <property type="entry name" value="TonB-dependent receptor, beta-barrel domain"/>
    <property type="match status" value="1"/>
</dbReference>
<dbReference type="InterPro" id="IPR008969">
    <property type="entry name" value="CarboxyPept-like_regulatory"/>
</dbReference>
<protein>
    <submittedName>
        <fullName evidence="10">TonB-dependent receptor</fullName>
    </submittedName>
</protein>
<evidence type="ECO:0000256" key="4">
    <source>
        <dbReference type="ARBA" id="ARBA00022692"/>
    </source>
</evidence>
<feature type="domain" description="TonB-dependent receptor plug" evidence="9">
    <location>
        <begin position="123"/>
        <end position="230"/>
    </location>
</feature>
<dbReference type="SUPFAM" id="SSF56935">
    <property type="entry name" value="Porins"/>
    <property type="match status" value="1"/>
</dbReference>
<keyword evidence="3 8" id="KW-1134">Transmembrane beta strand</keyword>
<dbReference type="InterPro" id="IPR039426">
    <property type="entry name" value="TonB-dep_rcpt-like"/>
</dbReference>
<dbReference type="Pfam" id="PF07715">
    <property type="entry name" value="Plug"/>
    <property type="match status" value="1"/>
</dbReference>
<sequence length="941" mass="103660">MKKTFYQGVLLILFFVGSIHLSLAQTTLSGTVKDAETGGPLAGVNIIVKGKVIGTISAPDGTYSLTVQEAPPFTLVFSFIGYTPQEKEVTGGISKIDVSLAAETMLGQEVVVSASRVEENILQSPVSIEKMDIRAIQETASPSFYDAIANLKGIDVSAQSMTFKSINPRGFGANGNNRIVQLIDGIDNQAPGLNFPVGNIVGISDLDLESVEILPGAASALYGPNAIQGIILMNSKSPFEYQGLSASVKVGVNHVDEEDDDMSAYTDYSIRYAKAFNNKFAFKVTASYLKANDFRGVDYRDQSNLVETSPEYDPKQPGYRDSNRTYDGVNVYGEPLVNLGQIADGVIEGGGASGAQIAAIRPLIPNGEAGNFTPLGFSEREFVDNTTESLKMGTALHYRITDELELIGQYNLGFGSTVYTANDRFVLDDFSIWTGKLELKGSNFFIRAYTTQEDAGDSYAANTLASLMNANSYIPAYFQNWVGARTSGQSVEAAHQFARDNTSRLEVGSAEYNASFDELRSTPISEGGAKFLDETSLYHVEGMYNLSEHINFAEVIVGANFRRYNLSSGGTLFALENIDTGDEFDIDEFGGYLEVKKSVADEKLDLTGSIRYDKNEYFKGQFSPRLSAVYSMGENKMHNIRASYQRGFRIPTTQDQFINLDVVSRRLVGSNEALVDQFNFRTNAVYNLTDLQAVRNGEMSIDDLKPWTDFEFETEKVSTYEIGYKSVISNKLMIDAYYYYSSYTDFISEVDLIQTATGNNNAGPTPLYAGPAASKQELVNGTVDVARYGFDINSDETVNAHGFAVGVDYTLPKGFQVGGNVAYNELINEDDLKEKGFNSFFNTPKWRYNLKFSNRKLTDHLGFSINYRWQDAFFWESSFGEGVIPAFGTVDAQVSYKLPSLKSTLKLGGSNILNERYTTSFGNPRIGAIYYLSLTFDQFFN</sequence>
<dbReference type="GO" id="GO:0015344">
    <property type="term" value="F:siderophore uptake transmembrane transporter activity"/>
    <property type="evidence" value="ECO:0007669"/>
    <property type="project" value="TreeGrafter"/>
</dbReference>
<dbReference type="GO" id="GO:0009279">
    <property type="term" value="C:cell outer membrane"/>
    <property type="evidence" value="ECO:0007669"/>
    <property type="project" value="UniProtKB-SubCell"/>
</dbReference>
<proteinExistence type="inferred from homology"/>
<dbReference type="AlphaFoldDB" id="A0A937FDM7"/>
<evidence type="ECO:0000256" key="7">
    <source>
        <dbReference type="ARBA" id="ARBA00023237"/>
    </source>
</evidence>
<gene>
    <name evidence="10" type="ORF">JL102_20210</name>
</gene>
<keyword evidence="2 8" id="KW-0813">Transport</keyword>
<evidence type="ECO:0000256" key="2">
    <source>
        <dbReference type="ARBA" id="ARBA00022448"/>
    </source>
</evidence>
<dbReference type="GO" id="GO:0044718">
    <property type="term" value="P:siderophore transmembrane transport"/>
    <property type="evidence" value="ECO:0007669"/>
    <property type="project" value="TreeGrafter"/>
</dbReference>
<organism evidence="10 11">
    <name type="scientific">Fulvivirga sediminis</name>
    <dbReference type="NCBI Taxonomy" id="2803949"/>
    <lineage>
        <taxon>Bacteria</taxon>
        <taxon>Pseudomonadati</taxon>
        <taxon>Bacteroidota</taxon>
        <taxon>Cytophagia</taxon>
        <taxon>Cytophagales</taxon>
        <taxon>Fulvivirgaceae</taxon>
        <taxon>Fulvivirga</taxon>
    </lineage>
</organism>
<keyword evidence="10" id="KW-0675">Receptor</keyword>
<dbReference type="PANTHER" id="PTHR30069:SF29">
    <property type="entry name" value="HEMOGLOBIN AND HEMOGLOBIN-HAPTOGLOBIN-BINDING PROTEIN 1-RELATED"/>
    <property type="match status" value="1"/>
</dbReference>
<keyword evidence="5" id="KW-0732">Signal</keyword>
<evidence type="ECO:0000256" key="1">
    <source>
        <dbReference type="ARBA" id="ARBA00004571"/>
    </source>
</evidence>
<dbReference type="Gene3D" id="2.60.40.1120">
    <property type="entry name" value="Carboxypeptidase-like, regulatory domain"/>
    <property type="match status" value="1"/>
</dbReference>
<dbReference type="InterPro" id="IPR036942">
    <property type="entry name" value="Beta-barrel_TonB_sf"/>
</dbReference>
<accession>A0A937FDM7</accession>
<dbReference type="RefSeq" id="WP_202246283.1">
    <property type="nucleotide sequence ID" value="NZ_JAESIY010000013.1"/>
</dbReference>
<comment type="subcellular location">
    <subcellularLocation>
        <location evidence="1 8">Cell outer membrane</location>
        <topology evidence="1 8">Multi-pass membrane protein</topology>
    </subcellularLocation>
</comment>
<evidence type="ECO:0000259" key="9">
    <source>
        <dbReference type="Pfam" id="PF07715"/>
    </source>
</evidence>
<dbReference type="Gene3D" id="2.170.130.10">
    <property type="entry name" value="TonB-dependent receptor, plug domain"/>
    <property type="match status" value="1"/>
</dbReference>
<evidence type="ECO:0000313" key="10">
    <source>
        <dbReference type="EMBL" id="MBL3658488.1"/>
    </source>
</evidence>
<keyword evidence="7 8" id="KW-0998">Cell outer membrane</keyword>
<dbReference type="Proteomes" id="UP000659388">
    <property type="component" value="Unassembled WGS sequence"/>
</dbReference>
<keyword evidence="6 8" id="KW-0472">Membrane</keyword>
<comment type="caution">
    <text evidence="10">The sequence shown here is derived from an EMBL/GenBank/DDBJ whole genome shotgun (WGS) entry which is preliminary data.</text>
</comment>
<reference evidence="10" key="1">
    <citation type="submission" date="2021-01" db="EMBL/GenBank/DDBJ databases">
        <title>Fulvivirga kasyanovii gen. nov., sp nov., a novel member of the phylum Bacteroidetes isolated from seawater in a mussel farm.</title>
        <authorList>
            <person name="Zhao L.-H."/>
            <person name="Wang Z.-J."/>
        </authorList>
    </citation>
    <scope>NUCLEOTIDE SEQUENCE</scope>
    <source>
        <strain evidence="10">2943</strain>
    </source>
</reference>
<comment type="similarity">
    <text evidence="8">Belongs to the TonB-dependent receptor family.</text>
</comment>
<evidence type="ECO:0000256" key="5">
    <source>
        <dbReference type="ARBA" id="ARBA00022729"/>
    </source>
</evidence>
<dbReference type="InterPro" id="IPR037066">
    <property type="entry name" value="Plug_dom_sf"/>
</dbReference>
<evidence type="ECO:0000313" key="11">
    <source>
        <dbReference type="Proteomes" id="UP000659388"/>
    </source>
</evidence>
<evidence type="ECO:0000256" key="8">
    <source>
        <dbReference type="PROSITE-ProRule" id="PRU01360"/>
    </source>
</evidence>
<keyword evidence="11" id="KW-1185">Reference proteome</keyword>
<keyword evidence="4 8" id="KW-0812">Transmembrane</keyword>
<dbReference type="PROSITE" id="PS52016">
    <property type="entry name" value="TONB_DEPENDENT_REC_3"/>
    <property type="match status" value="1"/>
</dbReference>
<dbReference type="EMBL" id="JAESIY010000013">
    <property type="protein sequence ID" value="MBL3658488.1"/>
    <property type="molecule type" value="Genomic_DNA"/>
</dbReference>